<evidence type="ECO:0000313" key="2">
    <source>
        <dbReference type="EMBL" id="KAF9064606.1"/>
    </source>
</evidence>
<keyword evidence="3" id="KW-1185">Reference proteome</keyword>
<reference evidence="2" key="1">
    <citation type="submission" date="2020-11" db="EMBL/GenBank/DDBJ databases">
        <authorList>
            <consortium name="DOE Joint Genome Institute"/>
            <person name="Ahrendt S."/>
            <person name="Riley R."/>
            <person name="Andreopoulos W."/>
            <person name="Labutti K."/>
            <person name="Pangilinan J."/>
            <person name="Ruiz-Duenas F.J."/>
            <person name="Barrasa J.M."/>
            <person name="Sanchez-Garcia M."/>
            <person name="Camarero S."/>
            <person name="Miyauchi S."/>
            <person name="Serrano A."/>
            <person name="Linde D."/>
            <person name="Babiker R."/>
            <person name="Drula E."/>
            <person name="Ayuso-Fernandez I."/>
            <person name="Pacheco R."/>
            <person name="Padilla G."/>
            <person name="Ferreira P."/>
            <person name="Barriuso J."/>
            <person name="Kellner H."/>
            <person name="Castanera R."/>
            <person name="Alfaro M."/>
            <person name="Ramirez L."/>
            <person name="Pisabarro A.G."/>
            <person name="Kuo A."/>
            <person name="Tritt A."/>
            <person name="Lipzen A."/>
            <person name="He G."/>
            <person name="Yan M."/>
            <person name="Ng V."/>
            <person name="Cullen D."/>
            <person name="Martin F."/>
            <person name="Rosso M.-N."/>
            <person name="Henrissat B."/>
            <person name="Hibbett D."/>
            <person name="Martinez A.T."/>
            <person name="Grigoriev I.V."/>
        </authorList>
    </citation>
    <scope>NUCLEOTIDE SEQUENCE</scope>
    <source>
        <strain evidence="2">AH 40177</strain>
    </source>
</reference>
<accession>A0A9P5U366</accession>
<feature type="transmembrane region" description="Helical" evidence="1">
    <location>
        <begin position="58"/>
        <end position="80"/>
    </location>
</feature>
<protein>
    <submittedName>
        <fullName evidence="2">Uncharacterized protein</fullName>
    </submittedName>
</protein>
<comment type="caution">
    <text evidence="2">The sequence shown here is derived from an EMBL/GenBank/DDBJ whole genome shotgun (WGS) entry which is preliminary data.</text>
</comment>
<proteinExistence type="predicted"/>
<dbReference type="Proteomes" id="UP000772434">
    <property type="component" value="Unassembled WGS sequence"/>
</dbReference>
<keyword evidence="1" id="KW-1133">Transmembrane helix</keyword>
<sequence>MALSDAEGIKYYGLILFQGVARTILTCVFHGIYCLAFSASIHIYLSKKNTSRVQRVKILLLPGTFLGIALYLIGTIIHYGKEKQLI</sequence>
<evidence type="ECO:0000256" key="1">
    <source>
        <dbReference type="SAM" id="Phobius"/>
    </source>
</evidence>
<dbReference type="AlphaFoldDB" id="A0A9P5U366"/>
<feature type="transmembrane region" description="Helical" evidence="1">
    <location>
        <begin position="20"/>
        <end position="46"/>
    </location>
</feature>
<keyword evidence="1" id="KW-0812">Transmembrane</keyword>
<evidence type="ECO:0000313" key="3">
    <source>
        <dbReference type="Proteomes" id="UP000772434"/>
    </source>
</evidence>
<organism evidence="2 3">
    <name type="scientific">Rhodocollybia butyracea</name>
    <dbReference type="NCBI Taxonomy" id="206335"/>
    <lineage>
        <taxon>Eukaryota</taxon>
        <taxon>Fungi</taxon>
        <taxon>Dikarya</taxon>
        <taxon>Basidiomycota</taxon>
        <taxon>Agaricomycotina</taxon>
        <taxon>Agaricomycetes</taxon>
        <taxon>Agaricomycetidae</taxon>
        <taxon>Agaricales</taxon>
        <taxon>Marasmiineae</taxon>
        <taxon>Omphalotaceae</taxon>
        <taxon>Rhodocollybia</taxon>
    </lineage>
</organism>
<name>A0A9P5U366_9AGAR</name>
<dbReference type="EMBL" id="JADNRY010000120">
    <property type="protein sequence ID" value="KAF9064606.1"/>
    <property type="molecule type" value="Genomic_DNA"/>
</dbReference>
<gene>
    <name evidence="2" type="ORF">BDP27DRAFT_153511</name>
</gene>
<keyword evidence="1" id="KW-0472">Membrane</keyword>